<accession>A0A7K1S8T0</accession>
<dbReference type="PANTHER" id="PTHR43581:SF4">
    <property type="entry name" value="ATP_GTP PHOSPHATASE"/>
    <property type="match status" value="1"/>
</dbReference>
<gene>
    <name evidence="2" type="ORF">GO755_09150</name>
</gene>
<dbReference type="Gene3D" id="3.40.50.300">
    <property type="entry name" value="P-loop containing nucleotide triphosphate hydrolases"/>
    <property type="match status" value="1"/>
</dbReference>
<dbReference type="GO" id="GO:0016887">
    <property type="term" value="F:ATP hydrolysis activity"/>
    <property type="evidence" value="ECO:0007669"/>
    <property type="project" value="InterPro"/>
</dbReference>
<dbReference type="SUPFAM" id="SSF52540">
    <property type="entry name" value="P-loop containing nucleoside triphosphate hydrolases"/>
    <property type="match status" value="1"/>
</dbReference>
<feature type="domain" description="ATPase AAA-type core" evidence="1">
    <location>
        <begin position="33"/>
        <end position="333"/>
    </location>
</feature>
<comment type="caution">
    <text evidence="2">The sequence shown here is derived from an EMBL/GenBank/DDBJ whole genome shotgun (WGS) entry which is preliminary data.</text>
</comment>
<reference evidence="2 3" key="1">
    <citation type="submission" date="2019-12" db="EMBL/GenBank/DDBJ databases">
        <title>Spirosoma sp. HMF4905 genome sequencing and assembly.</title>
        <authorList>
            <person name="Kang H."/>
            <person name="Cha I."/>
            <person name="Kim H."/>
            <person name="Joh K."/>
        </authorList>
    </citation>
    <scope>NUCLEOTIDE SEQUENCE [LARGE SCALE GENOMIC DNA]</scope>
    <source>
        <strain evidence="2 3">HMF4905</strain>
    </source>
</reference>
<dbReference type="Pfam" id="PF13304">
    <property type="entry name" value="AAA_21"/>
    <property type="match status" value="1"/>
</dbReference>
<dbReference type="EMBL" id="WPIN01000003">
    <property type="protein sequence ID" value="MVM30199.1"/>
    <property type="molecule type" value="Genomic_DNA"/>
</dbReference>
<dbReference type="InterPro" id="IPR051396">
    <property type="entry name" value="Bact_Antivir_Def_Nuclease"/>
</dbReference>
<dbReference type="InterPro" id="IPR027417">
    <property type="entry name" value="P-loop_NTPase"/>
</dbReference>
<protein>
    <submittedName>
        <fullName evidence="2">AAA family ATPase</fullName>
    </submittedName>
</protein>
<evidence type="ECO:0000313" key="2">
    <source>
        <dbReference type="EMBL" id="MVM30199.1"/>
    </source>
</evidence>
<dbReference type="InterPro" id="IPR003959">
    <property type="entry name" value="ATPase_AAA_core"/>
</dbReference>
<name>A0A7K1S8T0_9BACT</name>
<sequence>MENTAPNTNNFLNWVEIKNFKSIKDLRLDCKRVNVFIGKPNVGKSNILEGLGLLGASYSDVQKSKRLFKDFVRFTSLSNLFYDDDININASIKTDKISSELAYDSASHLYYFFIGNEEWIKYANQAVNNYRLGLMKEEDFERLLTVLSDLLINPQNSNPEENCYENIKVFGFGGSKGQKLEYGSYFRLAGNPIKRYEFNGTNNIGEIGQNYLLPPYGNNLFNVIDHNEEIRKDLAEVFRPNGLNLVLSKKDRKFSVQKQIDGYVYDYPYSNIADTFQRYAFYLAAIESNANSVIVLEEPEVHSFPPYTQELTYRMIYSEENQFFVTTHSPYLLQTLIENLTDDQLNVFVTYYENYETKVRALTSNELREVMDFGIDIFYNLEKYQPNA</sequence>
<proteinExistence type="predicted"/>
<evidence type="ECO:0000313" key="3">
    <source>
        <dbReference type="Proteomes" id="UP000436006"/>
    </source>
</evidence>
<keyword evidence="3" id="KW-1185">Reference proteome</keyword>
<dbReference type="GO" id="GO:0005524">
    <property type="term" value="F:ATP binding"/>
    <property type="evidence" value="ECO:0007669"/>
    <property type="project" value="InterPro"/>
</dbReference>
<dbReference type="AlphaFoldDB" id="A0A7K1S8T0"/>
<organism evidence="2 3">
    <name type="scientific">Spirosoma arboris</name>
    <dbReference type="NCBI Taxonomy" id="2682092"/>
    <lineage>
        <taxon>Bacteria</taxon>
        <taxon>Pseudomonadati</taxon>
        <taxon>Bacteroidota</taxon>
        <taxon>Cytophagia</taxon>
        <taxon>Cytophagales</taxon>
        <taxon>Cytophagaceae</taxon>
        <taxon>Spirosoma</taxon>
    </lineage>
</organism>
<dbReference type="Proteomes" id="UP000436006">
    <property type="component" value="Unassembled WGS sequence"/>
</dbReference>
<dbReference type="PANTHER" id="PTHR43581">
    <property type="entry name" value="ATP/GTP PHOSPHATASE"/>
    <property type="match status" value="1"/>
</dbReference>
<evidence type="ECO:0000259" key="1">
    <source>
        <dbReference type="Pfam" id="PF13304"/>
    </source>
</evidence>